<reference evidence="2 3" key="1">
    <citation type="submission" date="2018-06" db="EMBL/GenBank/DDBJ databases">
        <title>Genomic Encyclopedia of Type Strains, Phase IV (KMG-IV): sequencing the most valuable type-strain genomes for metagenomic binning, comparative biology and taxonomic classification.</title>
        <authorList>
            <person name="Goeker M."/>
        </authorList>
    </citation>
    <scope>NUCLEOTIDE SEQUENCE [LARGE SCALE GENOMIC DNA]</scope>
    <source>
        <strain evidence="2 3">DSM 24032</strain>
    </source>
</reference>
<dbReference type="AlphaFoldDB" id="A0A395JS67"/>
<protein>
    <submittedName>
        <fullName evidence="2">Uncharacterized protein</fullName>
    </submittedName>
</protein>
<keyword evidence="1" id="KW-1133">Transmembrane helix</keyword>
<accession>A0A395JS67</accession>
<dbReference type="EMBL" id="QNRT01000001">
    <property type="protein sequence ID" value="RBP53425.1"/>
    <property type="molecule type" value="Genomic_DNA"/>
</dbReference>
<keyword evidence="1" id="KW-0472">Membrane</keyword>
<keyword evidence="3" id="KW-1185">Reference proteome</keyword>
<evidence type="ECO:0000313" key="2">
    <source>
        <dbReference type="EMBL" id="RBP53425.1"/>
    </source>
</evidence>
<evidence type="ECO:0000313" key="3">
    <source>
        <dbReference type="Proteomes" id="UP000253083"/>
    </source>
</evidence>
<proteinExistence type="predicted"/>
<dbReference type="RefSeq" id="WP_113952995.1">
    <property type="nucleotide sequence ID" value="NZ_QNRT01000001.1"/>
</dbReference>
<dbReference type="InParanoid" id="A0A395JS67"/>
<gene>
    <name evidence="2" type="ORF">DFR28_101811</name>
</gene>
<keyword evidence="1" id="KW-0812">Transmembrane</keyword>
<feature type="transmembrane region" description="Helical" evidence="1">
    <location>
        <begin position="46"/>
        <end position="73"/>
    </location>
</feature>
<comment type="caution">
    <text evidence="2">The sequence shown here is derived from an EMBL/GenBank/DDBJ whole genome shotgun (WGS) entry which is preliminary data.</text>
</comment>
<organism evidence="2 3">
    <name type="scientific">Arenicella xantha</name>
    <dbReference type="NCBI Taxonomy" id="644221"/>
    <lineage>
        <taxon>Bacteria</taxon>
        <taxon>Pseudomonadati</taxon>
        <taxon>Pseudomonadota</taxon>
        <taxon>Gammaproteobacteria</taxon>
        <taxon>Arenicellales</taxon>
        <taxon>Arenicellaceae</taxon>
        <taxon>Arenicella</taxon>
    </lineage>
</organism>
<dbReference type="Proteomes" id="UP000253083">
    <property type="component" value="Unassembled WGS sequence"/>
</dbReference>
<sequence length="76" mass="8431">MRYKEGEIPPEMMAVNASNDMLLLTSVLGVLIGIALTIMGRKGKQMWMYVWGIGLVICSIYLGVSIGFGWNLFGKF</sequence>
<evidence type="ECO:0000256" key="1">
    <source>
        <dbReference type="SAM" id="Phobius"/>
    </source>
</evidence>
<feature type="transmembrane region" description="Helical" evidence="1">
    <location>
        <begin position="21"/>
        <end position="40"/>
    </location>
</feature>
<name>A0A395JS67_9GAMM</name>
<dbReference type="OrthoDB" id="9958237at2"/>